<feature type="compositionally biased region" description="Low complexity" evidence="1">
    <location>
        <begin position="131"/>
        <end position="166"/>
    </location>
</feature>
<feature type="compositionally biased region" description="Basic and acidic residues" evidence="1">
    <location>
        <begin position="556"/>
        <end position="573"/>
    </location>
</feature>
<sequence>MFKSKSKSMMVTVTSLLFLWSGSMHSTGFAQAFLVRSGSLHHHVTTVTTASSKPLHVVSLLPLRLAKKNSQSQSHAASGKGFTKHKQDKDNKDKDKQKQARKPVKNVKNTKKQTVKAAATIQQANKEIFQKQDQQPPAPVKAAPVKASSKASRQSSPSLKAKAAGGPSPGSPPSTTEDSTFMATCNLRDNLSDSPNYYLGDGSGYLDYYQEEYGKAKHEQLQDFINAPYGTMNPNNRRVHDYVILPRQNKKQTAQQHKEQQQQQQEEQHHQQQEEHQEQPQQQQQQQQELMIDNQQYQVYSHSPHAAESYGKAKYDQQDAFINSPYGTINPYETMMGVPAMQDRQQQQQQQEASTPKQLYRYVRPKQEPTVTPQEEQTDIVQQSSQEVQPQEDETTKDLEPDTNQDQDQYFVVDRSRADMMIQTKDAAGNNQSEESQSPTGINEDSTSIDDVTTRDDTSMQEAIATEKQKNEKTNPSTKMQSSNKDDATTAQSTATNQNNENQKQQLVPSMAGNKSKQAPKLRNNNQNKNIVEKANQASRDSPPMPSGPDANTNEQRPDDDGYGRSQYEHQEAFIHNPYGNTGQQPPQPMTEASTTSTTSSNQDETTSARATNDEDEDENEPEQYFYVDRPPNPMMDMANNNNNNLPPPNPTFHDSGSYPPPVVDGDYNTQSSMISHRETDWNQEQEYELQQQYELQQLHEQRHEQQQQLHERHRSMLEIDRSYFSSQPPQDAMEQPPLQERKRQPLYEDEERGYGRAQYQEYESFIHDPWFWSMGRNKPPSFVQGGMSSSRDGPMEQSNAAPQETFVDHWMSPNEDTGGEGPDNDSDNIHNSERSVDVSQRMLEDTEDLYRSEVTAAAPQPPKVAEQVDSHQDVLDAYMDEMTPY</sequence>
<dbReference type="EMBL" id="CAICTM010000427">
    <property type="protein sequence ID" value="CAB9510258.1"/>
    <property type="molecule type" value="Genomic_DNA"/>
</dbReference>
<organism evidence="3 4">
    <name type="scientific">Seminavis robusta</name>
    <dbReference type="NCBI Taxonomy" id="568900"/>
    <lineage>
        <taxon>Eukaryota</taxon>
        <taxon>Sar</taxon>
        <taxon>Stramenopiles</taxon>
        <taxon>Ochrophyta</taxon>
        <taxon>Bacillariophyta</taxon>
        <taxon>Bacillariophyceae</taxon>
        <taxon>Bacillariophycidae</taxon>
        <taxon>Naviculales</taxon>
        <taxon>Naviculaceae</taxon>
        <taxon>Seminavis</taxon>
    </lineage>
</organism>
<evidence type="ECO:0000256" key="1">
    <source>
        <dbReference type="SAM" id="MobiDB-lite"/>
    </source>
</evidence>
<keyword evidence="4" id="KW-1185">Reference proteome</keyword>
<feature type="compositionally biased region" description="Basic residues" evidence="1">
    <location>
        <begin position="99"/>
        <end position="114"/>
    </location>
</feature>
<keyword evidence="2" id="KW-0732">Signal</keyword>
<evidence type="ECO:0000256" key="2">
    <source>
        <dbReference type="SAM" id="SignalP"/>
    </source>
</evidence>
<feature type="compositionally biased region" description="Polar residues" evidence="1">
    <location>
        <begin position="474"/>
        <end position="483"/>
    </location>
</feature>
<feature type="region of interest" description="Disordered" evidence="1">
    <location>
        <begin position="783"/>
        <end position="870"/>
    </location>
</feature>
<comment type="caution">
    <text evidence="3">The sequence shown here is derived from an EMBL/GenBank/DDBJ whole genome shotgun (WGS) entry which is preliminary data.</text>
</comment>
<feature type="signal peptide" evidence="2">
    <location>
        <begin position="1"/>
        <end position="32"/>
    </location>
</feature>
<dbReference type="AlphaFoldDB" id="A0A9N8DWG8"/>
<feature type="compositionally biased region" description="Polar residues" evidence="1">
    <location>
        <begin position="429"/>
        <end position="451"/>
    </location>
</feature>
<feature type="region of interest" description="Disordered" evidence="1">
    <location>
        <begin position="129"/>
        <end position="180"/>
    </location>
</feature>
<feature type="compositionally biased region" description="Basic and acidic residues" evidence="1">
    <location>
        <begin position="828"/>
        <end position="852"/>
    </location>
</feature>
<accession>A0A9N8DWG8</accession>
<evidence type="ECO:0000313" key="4">
    <source>
        <dbReference type="Proteomes" id="UP001153069"/>
    </source>
</evidence>
<feature type="region of interest" description="Disordered" evidence="1">
    <location>
        <begin position="66"/>
        <end position="116"/>
    </location>
</feature>
<feature type="compositionally biased region" description="Low complexity" evidence="1">
    <location>
        <begin position="591"/>
        <end position="608"/>
    </location>
</feature>
<feature type="compositionally biased region" description="Low complexity" evidence="1">
    <location>
        <begin position="635"/>
        <end position="645"/>
    </location>
</feature>
<feature type="compositionally biased region" description="Polar residues" evidence="1">
    <location>
        <begin position="504"/>
        <end position="540"/>
    </location>
</feature>
<gene>
    <name evidence="3" type="ORF">SEMRO_428_G140860.1</name>
</gene>
<feature type="compositionally biased region" description="Low complexity" evidence="1">
    <location>
        <begin position="279"/>
        <end position="289"/>
    </location>
</feature>
<feature type="compositionally biased region" description="Basic and acidic residues" evidence="1">
    <location>
        <begin position="85"/>
        <end position="98"/>
    </location>
</feature>
<protein>
    <submittedName>
        <fullName evidence="3">Uncharacterized protein</fullName>
    </submittedName>
</protein>
<feature type="compositionally biased region" description="Low complexity" evidence="1">
    <location>
        <begin position="489"/>
        <end position="503"/>
    </location>
</feature>
<feature type="compositionally biased region" description="Basic and acidic residues" evidence="1">
    <location>
        <begin position="256"/>
        <end position="278"/>
    </location>
</feature>
<dbReference type="Proteomes" id="UP001153069">
    <property type="component" value="Unassembled WGS sequence"/>
</dbReference>
<feature type="region of interest" description="Disordered" evidence="1">
    <location>
        <begin position="341"/>
        <end position="685"/>
    </location>
</feature>
<feature type="compositionally biased region" description="Polar residues" evidence="1">
    <location>
        <begin position="787"/>
        <end position="803"/>
    </location>
</feature>
<feature type="region of interest" description="Disordered" evidence="1">
    <location>
        <begin position="249"/>
        <end position="289"/>
    </location>
</feature>
<proteinExistence type="predicted"/>
<feature type="region of interest" description="Disordered" evidence="1">
    <location>
        <begin position="718"/>
        <end position="753"/>
    </location>
</feature>
<feature type="chain" id="PRO_5040212199" evidence="2">
    <location>
        <begin position="33"/>
        <end position="886"/>
    </location>
</feature>
<name>A0A9N8DWG8_9STRA</name>
<evidence type="ECO:0000313" key="3">
    <source>
        <dbReference type="EMBL" id="CAB9510258.1"/>
    </source>
</evidence>
<reference evidence="3" key="1">
    <citation type="submission" date="2020-06" db="EMBL/GenBank/DDBJ databases">
        <authorList>
            <consortium name="Plant Systems Biology data submission"/>
        </authorList>
    </citation>
    <scope>NUCLEOTIDE SEQUENCE</scope>
    <source>
        <strain evidence="3">D6</strain>
    </source>
</reference>